<dbReference type="RefSeq" id="WP_174680471.1">
    <property type="nucleotide sequence ID" value="NZ_JABUQZ010000001.1"/>
</dbReference>
<comment type="caution">
    <text evidence="2">The sequence shown here is derived from an EMBL/GenBank/DDBJ whole genome shotgun (WGS) entry which is preliminary data.</text>
</comment>
<feature type="domain" description="Halobacterial output" evidence="1">
    <location>
        <begin position="8"/>
        <end position="74"/>
    </location>
</feature>
<protein>
    <recommendedName>
        <fullName evidence="1">Halobacterial output domain-containing protein</fullName>
    </recommendedName>
</protein>
<keyword evidence="3" id="KW-1185">Reference proteome</keyword>
<dbReference type="EMBL" id="JABUQZ010000001">
    <property type="protein sequence ID" value="NUC72561.1"/>
    <property type="molecule type" value="Genomic_DNA"/>
</dbReference>
<evidence type="ECO:0000259" key="1">
    <source>
        <dbReference type="Pfam" id="PF18545"/>
    </source>
</evidence>
<reference evidence="2 3" key="1">
    <citation type="submission" date="2020-06" db="EMBL/GenBank/DDBJ databases">
        <title>Haloterrigena sp. nov., an extremely halophilic archaeon isolated from a saline sediment.</title>
        <authorList>
            <person name="Liu B.-B."/>
        </authorList>
    </citation>
    <scope>NUCLEOTIDE SEQUENCE [LARGE SCALE GENOMIC DNA]</scope>
    <source>
        <strain evidence="2 3">SYSU A558-1</strain>
    </source>
</reference>
<proteinExistence type="predicted"/>
<evidence type="ECO:0000313" key="3">
    <source>
        <dbReference type="Proteomes" id="UP001016761"/>
    </source>
</evidence>
<name>A0ABX2LFE1_9EURY</name>
<dbReference type="Pfam" id="PF18545">
    <property type="entry name" value="HalOD1"/>
    <property type="match status" value="1"/>
</dbReference>
<accession>A0ABX2LFE1</accession>
<organism evidence="2 3">
    <name type="scientific">Haloterrigena gelatinilytica</name>
    <dbReference type="NCBI Taxonomy" id="2741724"/>
    <lineage>
        <taxon>Archaea</taxon>
        <taxon>Methanobacteriati</taxon>
        <taxon>Methanobacteriota</taxon>
        <taxon>Stenosarchaea group</taxon>
        <taxon>Halobacteria</taxon>
        <taxon>Halobacteriales</taxon>
        <taxon>Natrialbaceae</taxon>
        <taxon>Haloterrigena</taxon>
    </lineage>
</organism>
<gene>
    <name evidence="2" type="ORF">HTZ84_09605</name>
</gene>
<evidence type="ECO:0000313" key="2">
    <source>
        <dbReference type="EMBL" id="NUC72561.1"/>
    </source>
</evidence>
<sequence>MKQSSAFSLTNEIVEQVAEHENVDPVELPPLYDTVDVESLEALFENSHSDIRVQFSYIGYDVTVSDSDSDSIEVSQSGSQTSR</sequence>
<dbReference type="InterPro" id="IPR040624">
    <property type="entry name" value="HalOD1"/>
</dbReference>
<dbReference type="Proteomes" id="UP001016761">
    <property type="component" value="Unassembled WGS sequence"/>
</dbReference>